<dbReference type="RefSeq" id="WP_097317973.1">
    <property type="nucleotide sequence ID" value="NZ_OBDY01000001.1"/>
</dbReference>
<dbReference type="Proteomes" id="UP000219612">
    <property type="component" value="Unassembled WGS sequence"/>
</dbReference>
<sequence>MRKRLGYLLVATVVGGLGVAGTMAAEAEWVISGSGQVKMRAPSMPRGTTPSVAKQSSAAVVSWSAQELVPDVRMDHYVVTAHSADAPARPSISRTVAASGGATESVTLGADDVAGGRWYWTIVPRFALWAGDESGKSAELNFPATAKASPAATQAARAAPTATAATAATAAAPAEAAAPAATTEAAVVSGTMPAAVPRTSPAPGSTPGDSPPSSTGTAPSEQPPKPVEPSASDSAPADIPE</sequence>
<reference evidence="2 3" key="1">
    <citation type="submission" date="2017-09" db="EMBL/GenBank/DDBJ databases">
        <authorList>
            <person name="Ehlers B."/>
            <person name="Leendertz F.H."/>
        </authorList>
    </citation>
    <scope>NUCLEOTIDE SEQUENCE [LARGE SCALE GENOMIC DNA]</scope>
    <source>
        <strain evidence="2 3">CGMCC 4.6857</strain>
    </source>
</reference>
<accession>A0A285F557</accession>
<dbReference type="OrthoDB" id="3298563at2"/>
<protein>
    <submittedName>
        <fullName evidence="2">Uncharacterized protein</fullName>
    </submittedName>
</protein>
<feature type="compositionally biased region" description="Low complexity" evidence="1">
    <location>
        <begin position="199"/>
        <end position="220"/>
    </location>
</feature>
<organism evidence="2 3">
    <name type="scientific">Paractinoplanes atraurantiacus</name>
    <dbReference type="NCBI Taxonomy" id="1036182"/>
    <lineage>
        <taxon>Bacteria</taxon>
        <taxon>Bacillati</taxon>
        <taxon>Actinomycetota</taxon>
        <taxon>Actinomycetes</taxon>
        <taxon>Micromonosporales</taxon>
        <taxon>Micromonosporaceae</taxon>
        <taxon>Paractinoplanes</taxon>
    </lineage>
</organism>
<gene>
    <name evidence="2" type="ORF">SAMN05421748_101714</name>
</gene>
<evidence type="ECO:0000256" key="1">
    <source>
        <dbReference type="SAM" id="MobiDB-lite"/>
    </source>
</evidence>
<evidence type="ECO:0000313" key="3">
    <source>
        <dbReference type="Proteomes" id="UP000219612"/>
    </source>
</evidence>
<feature type="region of interest" description="Disordered" evidence="1">
    <location>
        <begin position="189"/>
        <end position="241"/>
    </location>
</feature>
<dbReference type="AlphaFoldDB" id="A0A285F557"/>
<dbReference type="EMBL" id="OBDY01000001">
    <property type="protein sequence ID" value="SNY06412.1"/>
    <property type="molecule type" value="Genomic_DNA"/>
</dbReference>
<name>A0A285F557_9ACTN</name>
<proteinExistence type="predicted"/>
<evidence type="ECO:0000313" key="2">
    <source>
        <dbReference type="EMBL" id="SNY06412.1"/>
    </source>
</evidence>
<keyword evidence="3" id="KW-1185">Reference proteome</keyword>